<reference evidence="5 6" key="1">
    <citation type="submission" date="2020-06" db="EMBL/GenBank/DDBJ databases">
        <authorList>
            <person name="Li R."/>
            <person name="Bekaert M."/>
        </authorList>
    </citation>
    <scope>NUCLEOTIDE SEQUENCE [LARGE SCALE GENOMIC DNA]</scope>
    <source>
        <strain evidence="6">wild</strain>
    </source>
</reference>
<dbReference type="OrthoDB" id="6039658at2759"/>
<keyword evidence="6" id="KW-1185">Reference proteome</keyword>
<dbReference type="PANTHER" id="PTHR24261">
    <property type="entry name" value="PLASMINOGEN-RELATED"/>
    <property type="match status" value="1"/>
</dbReference>
<dbReference type="GO" id="GO:0004252">
    <property type="term" value="F:serine-type endopeptidase activity"/>
    <property type="evidence" value="ECO:0007669"/>
    <property type="project" value="UniProtKB-EC"/>
</dbReference>
<comment type="caution">
    <text evidence="3">Lacks conserved residue(s) required for the propagation of feature annotation.</text>
</comment>
<dbReference type="PRINTS" id="PR00018">
    <property type="entry name" value="KRINGLE"/>
</dbReference>
<dbReference type="Pfam" id="PF00051">
    <property type="entry name" value="Kringle"/>
    <property type="match status" value="1"/>
</dbReference>
<accession>A0A6J7ZW78</accession>
<keyword evidence="1 3" id="KW-0420">Kringle</keyword>
<evidence type="ECO:0000259" key="4">
    <source>
        <dbReference type="PROSITE" id="PS50070"/>
    </source>
</evidence>
<evidence type="ECO:0000313" key="5">
    <source>
        <dbReference type="EMBL" id="CAC5356444.1"/>
    </source>
</evidence>
<dbReference type="GO" id="GO:0005615">
    <property type="term" value="C:extracellular space"/>
    <property type="evidence" value="ECO:0007669"/>
    <property type="project" value="TreeGrafter"/>
</dbReference>
<dbReference type="PANTHER" id="PTHR24261:SF7">
    <property type="entry name" value="KRINGLE DOMAIN-CONTAINING PROTEIN"/>
    <property type="match status" value="1"/>
</dbReference>
<evidence type="ECO:0000313" key="6">
    <source>
        <dbReference type="Proteomes" id="UP000507470"/>
    </source>
</evidence>
<dbReference type="Gene3D" id="2.40.20.10">
    <property type="entry name" value="Plasminogen Kringle 4"/>
    <property type="match status" value="1"/>
</dbReference>
<dbReference type="SUPFAM" id="SSF57440">
    <property type="entry name" value="Kringle-like"/>
    <property type="match status" value="1"/>
</dbReference>
<feature type="domain" description="Kringle" evidence="4">
    <location>
        <begin position="92"/>
        <end position="167"/>
    </location>
</feature>
<dbReference type="InterPro" id="IPR038178">
    <property type="entry name" value="Kringle_sf"/>
</dbReference>
<protein>
    <submittedName>
        <fullName evidence="5">PLG</fullName>
        <ecNumber evidence="5">3.4.21.7</ecNumber>
    </submittedName>
</protein>
<sequence length="174" mass="20369">MNTAVNYCFEINFLPIVRDEHDECNKPPKLQDGKACKFESQEGRTIVRYSSLTKQNIDTFDHCPVSHCHARNDWSMFNVSSSVIECYNESSSGTIYKGKITCTVTGRTCQRWDRDYPQKRYRNHIPENSEDLHSNYCRDPGPPYERAPWCYTTDSKVRWEFCHVPLCGDLYCEN</sequence>
<evidence type="ECO:0000256" key="2">
    <source>
        <dbReference type="ARBA" id="ARBA00023157"/>
    </source>
</evidence>
<keyword evidence="5" id="KW-0378">Hydrolase</keyword>
<dbReference type="GO" id="GO:0005102">
    <property type="term" value="F:signaling receptor binding"/>
    <property type="evidence" value="ECO:0007669"/>
    <property type="project" value="TreeGrafter"/>
</dbReference>
<name>A0A6J7ZW78_MYTCO</name>
<gene>
    <name evidence="5" type="ORF">MCOR_601</name>
</gene>
<proteinExistence type="predicted"/>
<dbReference type="CDD" id="cd00108">
    <property type="entry name" value="KR"/>
    <property type="match status" value="1"/>
</dbReference>
<dbReference type="EMBL" id="CACVKT020000155">
    <property type="protein sequence ID" value="CAC5356444.1"/>
    <property type="molecule type" value="Genomic_DNA"/>
</dbReference>
<dbReference type="InterPro" id="IPR000001">
    <property type="entry name" value="Kringle"/>
</dbReference>
<dbReference type="AlphaFoldDB" id="A0A6J7ZW78"/>
<dbReference type="SMART" id="SM00130">
    <property type="entry name" value="KR"/>
    <property type="match status" value="1"/>
</dbReference>
<dbReference type="PROSITE" id="PS50070">
    <property type="entry name" value="KRINGLE_2"/>
    <property type="match status" value="1"/>
</dbReference>
<organism evidence="5 6">
    <name type="scientific">Mytilus coruscus</name>
    <name type="common">Sea mussel</name>
    <dbReference type="NCBI Taxonomy" id="42192"/>
    <lineage>
        <taxon>Eukaryota</taxon>
        <taxon>Metazoa</taxon>
        <taxon>Spiralia</taxon>
        <taxon>Lophotrochozoa</taxon>
        <taxon>Mollusca</taxon>
        <taxon>Bivalvia</taxon>
        <taxon>Autobranchia</taxon>
        <taxon>Pteriomorphia</taxon>
        <taxon>Mytilida</taxon>
        <taxon>Mytiloidea</taxon>
        <taxon>Mytilidae</taxon>
        <taxon>Mytilinae</taxon>
        <taxon>Mytilus</taxon>
    </lineage>
</organism>
<evidence type="ECO:0000256" key="1">
    <source>
        <dbReference type="ARBA" id="ARBA00022572"/>
    </source>
</evidence>
<dbReference type="Proteomes" id="UP000507470">
    <property type="component" value="Unassembled WGS sequence"/>
</dbReference>
<evidence type="ECO:0000256" key="3">
    <source>
        <dbReference type="PROSITE-ProRule" id="PRU00121"/>
    </source>
</evidence>
<dbReference type="InterPro" id="IPR013806">
    <property type="entry name" value="Kringle-like"/>
</dbReference>
<dbReference type="InterPro" id="IPR050759">
    <property type="entry name" value="Serine_protease_kringle"/>
</dbReference>
<keyword evidence="2" id="KW-1015">Disulfide bond</keyword>
<dbReference type="EC" id="3.4.21.7" evidence="5"/>